<keyword evidence="2" id="KW-1185">Reference proteome</keyword>
<dbReference type="AlphaFoldDB" id="A0ABD2QKI7"/>
<sequence length="83" mass="9371">MFAAIDNETADLDPNDPRLMYRRTTRLRSMAELDLPQGPDAFSTIKNSTQPGGRKYSEILRAPNMNINQGHLSNSCIEESQME</sequence>
<gene>
    <name evidence="1" type="ORF">Ciccas_002406</name>
</gene>
<reference evidence="1 2" key="1">
    <citation type="submission" date="2024-11" db="EMBL/GenBank/DDBJ databases">
        <title>Adaptive evolution of stress response genes in parasites aligns with host niche diversity.</title>
        <authorList>
            <person name="Hahn C."/>
            <person name="Resl P."/>
        </authorList>
    </citation>
    <scope>NUCLEOTIDE SEQUENCE [LARGE SCALE GENOMIC DNA]</scope>
    <source>
        <strain evidence="1">EGGRZ-B1_66</strain>
        <tissue evidence="1">Body</tissue>
    </source>
</reference>
<comment type="caution">
    <text evidence="1">The sequence shown here is derived from an EMBL/GenBank/DDBJ whole genome shotgun (WGS) entry which is preliminary data.</text>
</comment>
<protein>
    <submittedName>
        <fullName evidence="1">Uncharacterized protein</fullName>
    </submittedName>
</protein>
<dbReference type="Proteomes" id="UP001626550">
    <property type="component" value="Unassembled WGS sequence"/>
</dbReference>
<name>A0ABD2QKI7_9PLAT</name>
<organism evidence="1 2">
    <name type="scientific">Cichlidogyrus casuarinus</name>
    <dbReference type="NCBI Taxonomy" id="1844966"/>
    <lineage>
        <taxon>Eukaryota</taxon>
        <taxon>Metazoa</taxon>
        <taxon>Spiralia</taxon>
        <taxon>Lophotrochozoa</taxon>
        <taxon>Platyhelminthes</taxon>
        <taxon>Monogenea</taxon>
        <taxon>Monopisthocotylea</taxon>
        <taxon>Dactylogyridea</taxon>
        <taxon>Ancyrocephalidae</taxon>
        <taxon>Cichlidogyrus</taxon>
    </lineage>
</organism>
<accession>A0ABD2QKI7</accession>
<proteinExistence type="predicted"/>
<evidence type="ECO:0000313" key="2">
    <source>
        <dbReference type="Proteomes" id="UP001626550"/>
    </source>
</evidence>
<dbReference type="EMBL" id="JBJKFK010000189">
    <property type="protein sequence ID" value="KAL3318936.1"/>
    <property type="molecule type" value="Genomic_DNA"/>
</dbReference>
<evidence type="ECO:0000313" key="1">
    <source>
        <dbReference type="EMBL" id="KAL3318936.1"/>
    </source>
</evidence>